<protein>
    <recommendedName>
        <fullName evidence="3">Lipase</fullName>
    </recommendedName>
</protein>
<comment type="caution">
    <text evidence="1">The sequence shown here is derived from an EMBL/GenBank/DDBJ whole genome shotgun (WGS) entry which is preliminary data.</text>
</comment>
<proteinExistence type="predicted"/>
<evidence type="ECO:0008006" key="3">
    <source>
        <dbReference type="Google" id="ProtNLM"/>
    </source>
</evidence>
<organism evidence="1 2">
    <name type="scientific">Craurococcus roseus</name>
    <dbReference type="NCBI Taxonomy" id="77585"/>
    <lineage>
        <taxon>Bacteria</taxon>
        <taxon>Pseudomonadati</taxon>
        <taxon>Pseudomonadota</taxon>
        <taxon>Alphaproteobacteria</taxon>
        <taxon>Acetobacterales</taxon>
        <taxon>Acetobacteraceae</taxon>
        <taxon>Craurococcus</taxon>
    </lineage>
</organism>
<name>A0ABN1FCB4_9PROT</name>
<sequence length="384" mass="38406">MVNTSLALPQSLGLGGVSLSPLLDAVAAGAPPIAVLADFAAALPEPLRGPDDTPSVATGASDASRAEALSYTTLAAVPRLVDALGPQATGIVVGGEAFAVAETYEDAVTGFHAVQLRSLSDGRAVFALDDTNFESLADVVADLDLARPQASSPAFAAMVADAETAAIAEGNEVAFVGASLGGALAQVAGYETAEAVLAAATGHAERIEVFGVDPLGGRDAAESLNGGALDPAVLAWLDAVHVRTEGDIVSRVSSHLGDTITFQAVDAGGNPVVLTADEAHVNLESLFTNLSSDALFAAGERGDPGEIGGLALLANAVGPGLSDAFADAVRDGLIGPPPPVELRGSGAFNPTGRFFDLDADRDGDVDIRALLNGATPSADDLLIA</sequence>
<dbReference type="SUPFAM" id="SSF53474">
    <property type="entry name" value="alpha/beta-Hydrolases"/>
    <property type="match status" value="1"/>
</dbReference>
<dbReference type="InterPro" id="IPR029058">
    <property type="entry name" value="AB_hydrolase_fold"/>
</dbReference>
<dbReference type="Gene3D" id="3.40.50.1820">
    <property type="entry name" value="alpha/beta hydrolase"/>
    <property type="match status" value="1"/>
</dbReference>
<evidence type="ECO:0000313" key="1">
    <source>
        <dbReference type="EMBL" id="GAA0587632.1"/>
    </source>
</evidence>
<dbReference type="EMBL" id="BAAAFZ010000038">
    <property type="protein sequence ID" value="GAA0587632.1"/>
    <property type="molecule type" value="Genomic_DNA"/>
</dbReference>
<gene>
    <name evidence="1" type="ORF">GCM10009416_27750</name>
</gene>
<dbReference type="RefSeq" id="WP_343895915.1">
    <property type="nucleotide sequence ID" value="NZ_BAAAFZ010000038.1"/>
</dbReference>
<dbReference type="Proteomes" id="UP001501588">
    <property type="component" value="Unassembled WGS sequence"/>
</dbReference>
<evidence type="ECO:0000313" key="2">
    <source>
        <dbReference type="Proteomes" id="UP001501588"/>
    </source>
</evidence>
<accession>A0ABN1FCB4</accession>
<keyword evidence="2" id="KW-1185">Reference proteome</keyword>
<reference evidence="1 2" key="1">
    <citation type="journal article" date="2019" name="Int. J. Syst. Evol. Microbiol.">
        <title>The Global Catalogue of Microorganisms (GCM) 10K type strain sequencing project: providing services to taxonomists for standard genome sequencing and annotation.</title>
        <authorList>
            <consortium name="The Broad Institute Genomics Platform"/>
            <consortium name="The Broad Institute Genome Sequencing Center for Infectious Disease"/>
            <person name="Wu L."/>
            <person name="Ma J."/>
        </authorList>
    </citation>
    <scope>NUCLEOTIDE SEQUENCE [LARGE SCALE GENOMIC DNA]</scope>
    <source>
        <strain evidence="1 2">JCM 9933</strain>
    </source>
</reference>